<sequence>MVEVSKIDGKPPTAVATTTTSAAAIGDPKSTTSTPLALATSKPVQPSSFLTSSSSTSRTSSSTSETASRSSATQTPHATSKGSNTGLIAGIAVLAVLLAIALAATGFLLYRKKRKSPRRGQYEPSYEQKTPLDPSSAVGLESLENDIKSRDNKIRELQAALLKQGRGGSDIDDRQVRTRFAALSQNINDWVMTYFKGQDFVRPTSSRTVGLLRRIAPSYESLLQEPRMKYLVVRAVVMENITEAFMANEFIANIPFNELKQSFSRHASADKTSEWRALTVTLLQSMPDFGREKASSVQGITKRIESMISELADGLGASNSQTKNLQAIVDTAADLSVDLGKQQATYVVASDQLGSTFESESMEDVSQVQGGRGRAVQAVIFPSLRKISQPGNVNTVISKAQVMI</sequence>
<gene>
    <name evidence="7" type="ORF">HETSPECPRED_009186</name>
</gene>
<dbReference type="AlphaFoldDB" id="A0A8H3IUN6"/>
<comment type="caution">
    <text evidence="7">The sequence shown here is derived from an EMBL/GenBank/DDBJ whole genome shotgun (WGS) entry which is preliminary data.</text>
</comment>
<keyword evidence="2 6" id="KW-0812">Transmembrane</keyword>
<evidence type="ECO:0000256" key="2">
    <source>
        <dbReference type="ARBA" id="ARBA00022692"/>
    </source>
</evidence>
<keyword evidence="3 6" id="KW-1133">Transmembrane helix</keyword>
<accession>A0A8H3IUN6</accession>
<reference evidence="7" key="1">
    <citation type="submission" date="2021-03" db="EMBL/GenBank/DDBJ databases">
        <authorList>
            <person name="Tagirdzhanova G."/>
        </authorList>
    </citation>
    <scope>NUCLEOTIDE SEQUENCE</scope>
</reference>
<dbReference type="Proteomes" id="UP000664521">
    <property type="component" value="Unassembled WGS sequence"/>
</dbReference>
<evidence type="ECO:0000313" key="7">
    <source>
        <dbReference type="EMBL" id="CAF9934330.1"/>
    </source>
</evidence>
<feature type="region of interest" description="Disordered" evidence="5">
    <location>
        <begin position="118"/>
        <end position="138"/>
    </location>
</feature>
<dbReference type="GO" id="GO:0016020">
    <property type="term" value="C:membrane"/>
    <property type="evidence" value="ECO:0007669"/>
    <property type="project" value="UniProtKB-SubCell"/>
</dbReference>
<dbReference type="InterPro" id="IPR051694">
    <property type="entry name" value="Immunoregulatory_rcpt-like"/>
</dbReference>
<feature type="region of interest" description="Disordered" evidence="5">
    <location>
        <begin position="1"/>
        <end position="83"/>
    </location>
</feature>
<comment type="subcellular location">
    <subcellularLocation>
        <location evidence="1">Membrane</location>
        <topology evidence="1">Single-pass membrane protein</topology>
    </subcellularLocation>
</comment>
<evidence type="ECO:0000256" key="5">
    <source>
        <dbReference type="SAM" id="MobiDB-lite"/>
    </source>
</evidence>
<protein>
    <submittedName>
        <fullName evidence="7">Uncharacterized protein</fullName>
    </submittedName>
</protein>
<dbReference type="OrthoDB" id="5328813at2759"/>
<dbReference type="PANTHER" id="PTHR15549">
    <property type="entry name" value="PAIRED IMMUNOGLOBULIN-LIKE TYPE 2 RECEPTOR"/>
    <property type="match status" value="1"/>
</dbReference>
<keyword evidence="4 6" id="KW-0472">Membrane</keyword>
<dbReference type="PANTHER" id="PTHR15549:SF33">
    <property type="entry name" value="MEMBRANE PROTEIN WSC4, PUTATIVE (AFU_ORTHOLOGUE AFUA_5G09020)-RELATED"/>
    <property type="match status" value="1"/>
</dbReference>
<organism evidence="7 8">
    <name type="scientific">Heterodermia speciosa</name>
    <dbReference type="NCBI Taxonomy" id="116794"/>
    <lineage>
        <taxon>Eukaryota</taxon>
        <taxon>Fungi</taxon>
        <taxon>Dikarya</taxon>
        <taxon>Ascomycota</taxon>
        <taxon>Pezizomycotina</taxon>
        <taxon>Lecanoromycetes</taxon>
        <taxon>OSLEUM clade</taxon>
        <taxon>Lecanoromycetidae</taxon>
        <taxon>Caliciales</taxon>
        <taxon>Physciaceae</taxon>
        <taxon>Heterodermia</taxon>
    </lineage>
</organism>
<evidence type="ECO:0000256" key="3">
    <source>
        <dbReference type="ARBA" id="ARBA00022989"/>
    </source>
</evidence>
<feature type="transmembrane region" description="Helical" evidence="6">
    <location>
        <begin position="87"/>
        <end position="110"/>
    </location>
</feature>
<proteinExistence type="predicted"/>
<evidence type="ECO:0000256" key="6">
    <source>
        <dbReference type="SAM" id="Phobius"/>
    </source>
</evidence>
<dbReference type="EMBL" id="CAJPDS010000074">
    <property type="protein sequence ID" value="CAF9934330.1"/>
    <property type="molecule type" value="Genomic_DNA"/>
</dbReference>
<feature type="compositionally biased region" description="Low complexity" evidence="5">
    <location>
        <begin position="13"/>
        <end position="75"/>
    </location>
</feature>
<keyword evidence="8" id="KW-1185">Reference proteome</keyword>
<evidence type="ECO:0000256" key="1">
    <source>
        <dbReference type="ARBA" id="ARBA00004167"/>
    </source>
</evidence>
<name>A0A8H3IUN6_9LECA</name>
<dbReference type="GO" id="GO:0071944">
    <property type="term" value="C:cell periphery"/>
    <property type="evidence" value="ECO:0007669"/>
    <property type="project" value="UniProtKB-ARBA"/>
</dbReference>
<evidence type="ECO:0000313" key="8">
    <source>
        <dbReference type="Proteomes" id="UP000664521"/>
    </source>
</evidence>
<evidence type="ECO:0000256" key="4">
    <source>
        <dbReference type="ARBA" id="ARBA00023136"/>
    </source>
</evidence>